<name>A0A9N9Q0L4_9HELO</name>
<sequence>MTRGKHIEKSAARIARAKPANVRKAEIARMCAQRHATAVSAGYRPLPPSIFAPEDSHPSSEVSWCCIITKWLFVAPNFEPSHWLEGDTWKEWKTSSSLYKTLYDIPIIWGFTLGE</sequence>
<evidence type="ECO:0000313" key="1">
    <source>
        <dbReference type="EMBL" id="CAG8975105.1"/>
    </source>
</evidence>
<dbReference type="Proteomes" id="UP000701801">
    <property type="component" value="Unassembled WGS sequence"/>
</dbReference>
<gene>
    <name evidence="1" type="ORF">HYALB_00008945</name>
</gene>
<keyword evidence="2" id="KW-1185">Reference proteome</keyword>
<evidence type="ECO:0000313" key="2">
    <source>
        <dbReference type="Proteomes" id="UP000701801"/>
    </source>
</evidence>
<reference evidence="1" key="1">
    <citation type="submission" date="2021-07" db="EMBL/GenBank/DDBJ databases">
        <authorList>
            <person name="Durling M."/>
        </authorList>
    </citation>
    <scope>NUCLEOTIDE SEQUENCE</scope>
</reference>
<dbReference type="AlphaFoldDB" id="A0A9N9Q0L4"/>
<dbReference type="OrthoDB" id="10325947at2759"/>
<protein>
    <submittedName>
        <fullName evidence="1">Uncharacterized protein</fullName>
    </submittedName>
</protein>
<accession>A0A9N9Q0L4</accession>
<comment type="caution">
    <text evidence="1">The sequence shown here is derived from an EMBL/GenBank/DDBJ whole genome shotgun (WGS) entry which is preliminary data.</text>
</comment>
<dbReference type="EMBL" id="CAJVRM010000126">
    <property type="protein sequence ID" value="CAG8975105.1"/>
    <property type="molecule type" value="Genomic_DNA"/>
</dbReference>
<organism evidence="1 2">
    <name type="scientific">Hymenoscyphus albidus</name>
    <dbReference type="NCBI Taxonomy" id="595503"/>
    <lineage>
        <taxon>Eukaryota</taxon>
        <taxon>Fungi</taxon>
        <taxon>Dikarya</taxon>
        <taxon>Ascomycota</taxon>
        <taxon>Pezizomycotina</taxon>
        <taxon>Leotiomycetes</taxon>
        <taxon>Helotiales</taxon>
        <taxon>Helotiaceae</taxon>
        <taxon>Hymenoscyphus</taxon>
    </lineage>
</organism>
<proteinExistence type="predicted"/>